<dbReference type="Gene3D" id="2.60.40.10">
    <property type="entry name" value="Immunoglobulins"/>
    <property type="match status" value="1"/>
</dbReference>
<evidence type="ECO:0000256" key="1">
    <source>
        <dbReference type="SAM" id="SignalP"/>
    </source>
</evidence>
<name>A0ABQ6TQ16_9BACT</name>
<dbReference type="InterPro" id="IPR013783">
    <property type="entry name" value="Ig-like_fold"/>
</dbReference>
<comment type="caution">
    <text evidence="2">The sequence shown here is derived from an EMBL/GenBank/DDBJ whole genome shotgun (WGS) entry which is preliminary data.</text>
</comment>
<evidence type="ECO:0000313" key="3">
    <source>
        <dbReference type="Proteomes" id="UP000798046"/>
    </source>
</evidence>
<proteinExistence type="predicted"/>
<keyword evidence="3" id="KW-1185">Reference proteome</keyword>
<feature type="chain" id="PRO_5045119975" evidence="1">
    <location>
        <begin position="24"/>
        <end position="293"/>
    </location>
</feature>
<keyword evidence="1" id="KW-0732">Signal</keyword>
<accession>A0ABQ6TQ16</accession>
<dbReference type="RefSeq" id="WP_151156871.1">
    <property type="nucleotide sequence ID" value="NZ_VZRA01000002.1"/>
</dbReference>
<evidence type="ECO:0000313" key="2">
    <source>
        <dbReference type="EMBL" id="KAB0670510.1"/>
    </source>
</evidence>
<protein>
    <submittedName>
        <fullName evidence="2">Uncharacterized protein</fullName>
    </submittedName>
</protein>
<feature type="signal peptide" evidence="1">
    <location>
        <begin position="1"/>
        <end position="23"/>
    </location>
</feature>
<dbReference type="Pfam" id="PF22352">
    <property type="entry name" value="K319L-like_PKD"/>
    <property type="match status" value="1"/>
</dbReference>
<gene>
    <name evidence="2" type="ORF">F6V30_10235</name>
</gene>
<dbReference type="EMBL" id="VZRA01000002">
    <property type="protein sequence ID" value="KAB0670510.1"/>
    <property type="molecule type" value="Genomic_DNA"/>
</dbReference>
<dbReference type="Proteomes" id="UP000798046">
    <property type="component" value="Unassembled WGS sequence"/>
</dbReference>
<reference evidence="2 3" key="1">
    <citation type="journal article" date="2020" name="Microorganisms">
        <title>Description of Three Novel Members in the Family Geobacteraceae, Oryzomonas japonicum gen. nov., sp. nov., Oryzomonas sagensis sp. nov., and Oryzomonas ruber sp. nov.</title>
        <authorList>
            <person name="Xu Z."/>
            <person name="Masuda Y."/>
            <person name="Hayakawa C."/>
            <person name="Ushijima N."/>
            <person name="Kawano K."/>
            <person name="Shiratori Y."/>
            <person name="Senoo K."/>
            <person name="Itoh H."/>
        </authorList>
    </citation>
    <scope>NUCLEOTIDE SEQUENCE [LARGE SCALE GENOMIC DNA]</scope>
    <source>
        <strain evidence="2 3">Red100</strain>
    </source>
</reference>
<organism evidence="2 3">
    <name type="scientific">Oryzomonas sagensis</name>
    <dbReference type="NCBI Taxonomy" id="2603857"/>
    <lineage>
        <taxon>Bacteria</taxon>
        <taxon>Pseudomonadati</taxon>
        <taxon>Thermodesulfobacteriota</taxon>
        <taxon>Desulfuromonadia</taxon>
        <taxon>Geobacterales</taxon>
        <taxon>Geobacteraceae</taxon>
        <taxon>Oryzomonas</taxon>
    </lineage>
</organism>
<sequence length="293" mass="30688">MKNAVPIISVLFLILFFAGYALATCPAGSTWTTSWTDSGNQTTYTLEAPCKVYIGIPFTVTATATDSVNPNSDVAYPWAIYDTYSTSSKKIKGTIAGGAAGGADAWITTVNGQWQRTVPLTYSGTPYDHRIEFYANDLGYGTGGHSYGSRTIGDITVDPFFVDAGADITISASQQSSTILQGRVAGSGLTYRWLEGSTVLQDSQPVDGSGNAPLNLAGLPPLSPGAHTFTLSVTDGSATASDTVVVSVSAAPAPSPPLTSVPVMESWWLLPGIMGGVGIIFRRKRQQNQGSRG</sequence>